<evidence type="ECO:0000313" key="3">
    <source>
        <dbReference type="Proteomes" id="UP000035425"/>
    </source>
</evidence>
<dbReference type="EMBL" id="JWIO01000022">
    <property type="protein sequence ID" value="KLL10973.1"/>
    <property type="molecule type" value="Genomic_DNA"/>
</dbReference>
<keyword evidence="1" id="KW-0812">Transmembrane</keyword>
<feature type="transmembrane region" description="Helical" evidence="1">
    <location>
        <begin position="6"/>
        <end position="34"/>
    </location>
</feature>
<keyword evidence="3" id="KW-1185">Reference proteome</keyword>
<evidence type="ECO:0000313" key="2">
    <source>
        <dbReference type="EMBL" id="KLL10973.1"/>
    </source>
</evidence>
<dbReference type="RefSeq" id="WP_047223591.1">
    <property type="nucleotide sequence ID" value="NZ_JWIO01000022.1"/>
</dbReference>
<evidence type="ECO:0000256" key="1">
    <source>
        <dbReference type="SAM" id="Phobius"/>
    </source>
</evidence>
<proteinExistence type="predicted"/>
<reference evidence="2 3" key="1">
    <citation type="submission" date="2014-12" db="EMBL/GenBank/DDBJ databases">
        <title>Frankia sp. BMG5.1 draft genome.</title>
        <authorList>
            <person name="Gtari M."/>
            <person name="Ghodhbane-Gtari F."/>
            <person name="Nouioui I."/>
            <person name="Ktari A."/>
            <person name="Hezbri K."/>
            <person name="Mimouni W."/>
            <person name="Sbissi I."/>
            <person name="Ayari A."/>
            <person name="Yamanaka T."/>
            <person name="Normand P."/>
            <person name="Tisa L.S."/>
            <person name="Boudabous A."/>
        </authorList>
    </citation>
    <scope>NUCLEOTIDE SEQUENCE [LARGE SCALE GENOMIC DNA]</scope>
    <source>
        <strain evidence="2 3">BMG5.1</strain>
    </source>
</reference>
<accession>A0ABR5F2M1</accession>
<comment type="caution">
    <text evidence="2">The sequence shown here is derived from an EMBL/GenBank/DDBJ whole genome shotgun (WGS) entry which is preliminary data.</text>
</comment>
<keyword evidence="1" id="KW-1133">Transmembrane helix</keyword>
<protein>
    <submittedName>
        <fullName evidence="2">Uncharacterized protein</fullName>
    </submittedName>
</protein>
<organism evidence="2 3">
    <name type="scientific">Protofrankia coriariae</name>
    <dbReference type="NCBI Taxonomy" id="1562887"/>
    <lineage>
        <taxon>Bacteria</taxon>
        <taxon>Bacillati</taxon>
        <taxon>Actinomycetota</taxon>
        <taxon>Actinomycetes</taxon>
        <taxon>Frankiales</taxon>
        <taxon>Frankiaceae</taxon>
        <taxon>Protofrankia</taxon>
    </lineage>
</organism>
<sequence length="75" mass="8953">MDMTWTIPLVVVSLPIVVVLIAWLSWLLFSYLIFKRGGDNVFENIWKIAVAFPLRDWMRLIRWMRRPPNNPPVDQ</sequence>
<dbReference type="Proteomes" id="UP000035425">
    <property type="component" value="Unassembled WGS sequence"/>
</dbReference>
<keyword evidence="1" id="KW-0472">Membrane</keyword>
<gene>
    <name evidence="2" type="ORF">FrCorBMG51_14540</name>
</gene>
<name>A0ABR5F2M1_9ACTN</name>